<sequence>MKKNIIILIVSLFIIQNNKAQQKQDIDEIFAKKFEYSMISKGDNFPDFSIKRDSVDFLLFSLHKSISIDSFKEKTNFDNDKISKITSFLISKNWLHTIEGQYKPTIFIASDKDGETLYKYATPISKDIVGVIKENLPKIKEQFSTTDISKSQTFEEWSFLILSDVLLDSWQIDNTEKDFLKQTERPYRHGKNYYQAIMENTDASKESFGIYGNQMRSKDGRTVAVYGNNRNTNVKPTFFYKISKHDDKIFSEMADSFLPELLFVLEKHRLYSENVYKELSYSDEITFEEFFIWWYHFIYTQATNEMANREILQIPENGNFYYEMLDD</sequence>
<evidence type="ECO:0000313" key="1">
    <source>
        <dbReference type="EMBL" id="PXV62393.1"/>
    </source>
</evidence>
<name>A0A2V3PNE2_9BACT</name>
<keyword evidence="2" id="KW-1185">Reference proteome</keyword>
<accession>A0A2V3PNE2</accession>
<dbReference type="AlphaFoldDB" id="A0A2V3PNE2"/>
<dbReference type="OrthoDB" id="1336061at2"/>
<dbReference type="RefSeq" id="WP_146212759.1">
    <property type="nucleotide sequence ID" value="NZ_QICL01000020.1"/>
</dbReference>
<reference evidence="1 2" key="1">
    <citation type="submission" date="2018-03" db="EMBL/GenBank/DDBJ databases">
        <title>Genomic Encyclopedia of Archaeal and Bacterial Type Strains, Phase II (KMG-II): from individual species to whole genera.</title>
        <authorList>
            <person name="Goeker M."/>
        </authorList>
    </citation>
    <scope>NUCLEOTIDE SEQUENCE [LARGE SCALE GENOMIC DNA]</scope>
    <source>
        <strain evidence="1 2">DSM 100214</strain>
    </source>
</reference>
<protein>
    <submittedName>
        <fullName evidence="1">Uncharacterized protein</fullName>
    </submittedName>
</protein>
<dbReference type="Proteomes" id="UP000247973">
    <property type="component" value="Unassembled WGS sequence"/>
</dbReference>
<evidence type="ECO:0000313" key="2">
    <source>
        <dbReference type="Proteomes" id="UP000247973"/>
    </source>
</evidence>
<dbReference type="EMBL" id="QICL01000020">
    <property type="protein sequence ID" value="PXV62393.1"/>
    <property type="molecule type" value="Genomic_DNA"/>
</dbReference>
<proteinExistence type="predicted"/>
<gene>
    <name evidence="1" type="ORF">CLV62_12082</name>
</gene>
<organism evidence="1 2">
    <name type="scientific">Dysgonomonas alginatilytica</name>
    <dbReference type="NCBI Taxonomy" id="1605892"/>
    <lineage>
        <taxon>Bacteria</taxon>
        <taxon>Pseudomonadati</taxon>
        <taxon>Bacteroidota</taxon>
        <taxon>Bacteroidia</taxon>
        <taxon>Bacteroidales</taxon>
        <taxon>Dysgonomonadaceae</taxon>
        <taxon>Dysgonomonas</taxon>
    </lineage>
</organism>
<comment type="caution">
    <text evidence="1">The sequence shown here is derived from an EMBL/GenBank/DDBJ whole genome shotgun (WGS) entry which is preliminary data.</text>
</comment>